<gene>
    <name evidence="1" type="ORF">I4F81_004449</name>
</gene>
<comment type="caution">
    <text evidence="1">The sequence shown here is derived from an EMBL/GenBank/DDBJ whole genome shotgun (WGS) entry which is preliminary data.</text>
</comment>
<sequence>MRLYLWLGSPPPPKILMKTVCLSCWRRGGRPDWTQCIGVTATTRPRLADCERLPHRRCRRCPPQYNSPSPRKGCAAVNAVGVPQRLHGCRPGGKRRPPPVRPLVLQEATAAGAATDSSSPRKLHGPPPPPPAHRTPAAAACPPAAAVPRRKLPLLIRLPPRGGAACEGRWRHSPGGGATALQRSADCAAAEVSRSPAVGTDDDGPRHCSRRGVTARRGGQPQAASGGRRVAGCVGSTLEVGGGRHPPRSTL</sequence>
<evidence type="ECO:0000313" key="2">
    <source>
        <dbReference type="Proteomes" id="UP000798662"/>
    </source>
</evidence>
<proteinExistence type="predicted"/>
<organism evidence="1 2">
    <name type="scientific">Pyropia yezoensis</name>
    <name type="common">Susabi-nori</name>
    <name type="synonym">Porphyra yezoensis</name>
    <dbReference type="NCBI Taxonomy" id="2788"/>
    <lineage>
        <taxon>Eukaryota</taxon>
        <taxon>Rhodophyta</taxon>
        <taxon>Bangiophyceae</taxon>
        <taxon>Bangiales</taxon>
        <taxon>Bangiaceae</taxon>
        <taxon>Pyropia</taxon>
    </lineage>
</organism>
<dbReference type="Proteomes" id="UP000798662">
    <property type="component" value="Chromosome 1"/>
</dbReference>
<protein>
    <submittedName>
        <fullName evidence="1">Uncharacterized protein</fullName>
    </submittedName>
</protein>
<dbReference type="EMBL" id="CM020618">
    <property type="protein sequence ID" value="KAK1861870.1"/>
    <property type="molecule type" value="Genomic_DNA"/>
</dbReference>
<accession>A0ACC3BVA7</accession>
<evidence type="ECO:0000313" key="1">
    <source>
        <dbReference type="EMBL" id="KAK1861870.1"/>
    </source>
</evidence>
<name>A0ACC3BVA7_PYRYE</name>
<reference evidence="1" key="1">
    <citation type="submission" date="2019-11" db="EMBL/GenBank/DDBJ databases">
        <title>Nori genome reveals adaptations in red seaweeds to the harsh intertidal environment.</title>
        <authorList>
            <person name="Wang D."/>
            <person name="Mao Y."/>
        </authorList>
    </citation>
    <scope>NUCLEOTIDE SEQUENCE</scope>
    <source>
        <tissue evidence="1">Gametophyte</tissue>
    </source>
</reference>
<keyword evidence="2" id="KW-1185">Reference proteome</keyword>